<feature type="domain" description="PDZ" evidence="2">
    <location>
        <begin position="295"/>
        <end position="374"/>
    </location>
</feature>
<dbReference type="KEGG" id="lcre:Pla8534_39200"/>
<gene>
    <name evidence="3" type="ORF">Pla8534_39200</name>
</gene>
<dbReference type="Gene3D" id="3.80.10.10">
    <property type="entry name" value="Ribonuclease Inhibitor"/>
    <property type="match status" value="1"/>
</dbReference>
<dbReference type="InterPro" id="IPR036034">
    <property type="entry name" value="PDZ_sf"/>
</dbReference>
<dbReference type="InterPro" id="IPR032675">
    <property type="entry name" value="LRR_dom_sf"/>
</dbReference>
<dbReference type="SUPFAM" id="SSF52047">
    <property type="entry name" value="RNI-like"/>
    <property type="match status" value="1"/>
</dbReference>
<dbReference type="EMBL" id="CP036433">
    <property type="protein sequence ID" value="QDU96101.1"/>
    <property type="molecule type" value="Genomic_DNA"/>
</dbReference>
<evidence type="ECO:0000313" key="4">
    <source>
        <dbReference type="Proteomes" id="UP000317648"/>
    </source>
</evidence>
<dbReference type="Pfam" id="PF13180">
    <property type="entry name" value="PDZ_2"/>
    <property type="match status" value="1"/>
</dbReference>
<feature type="chain" id="PRO_5022051626" description="PDZ domain-containing protein" evidence="1">
    <location>
        <begin position="33"/>
        <end position="387"/>
    </location>
</feature>
<dbReference type="PROSITE" id="PS50106">
    <property type="entry name" value="PDZ"/>
    <property type="match status" value="1"/>
</dbReference>
<dbReference type="OrthoDB" id="251597at2"/>
<dbReference type="AlphaFoldDB" id="A0A518DW85"/>
<dbReference type="Proteomes" id="UP000317648">
    <property type="component" value="Chromosome"/>
</dbReference>
<dbReference type="SUPFAM" id="SSF50156">
    <property type="entry name" value="PDZ domain-like"/>
    <property type="match status" value="1"/>
</dbReference>
<feature type="signal peptide" evidence="1">
    <location>
        <begin position="1"/>
        <end position="32"/>
    </location>
</feature>
<evidence type="ECO:0000259" key="2">
    <source>
        <dbReference type="PROSITE" id="PS50106"/>
    </source>
</evidence>
<protein>
    <recommendedName>
        <fullName evidence="2">PDZ domain-containing protein</fullName>
    </recommendedName>
</protein>
<dbReference type="Gene3D" id="2.30.42.10">
    <property type="match status" value="1"/>
</dbReference>
<dbReference type="SMART" id="SM00228">
    <property type="entry name" value="PDZ"/>
    <property type="match status" value="1"/>
</dbReference>
<keyword evidence="4" id="KW-1185">Reference proteome</keyword>
<reference evidence="3 4" key="1">
    <citation type="submission" date="2019-02" db="EMBL/GenBank/DDBJ databases">
        <title>Deep-cultivation of Planctomycetes and their phenomic and genomic characterization uncovers novel biology.</title>
        <authorList>
            <person name="Wiegand S."/>
            <person name="Jogler M."/>
            <person name="Boedeker C."/>
            <person name="Pinto D."/>
            <person name="Vollmers J."/>
            <person name="Rivas-Marin E."/>
            <person name="Kohn T."/>
            <person name="Peeters S.H."/>
            <person name="Heuer A."/>
            <person name="Rast P."/>
            <person name="Oberbeckmann S."/>
            <person name="Bunk B."/>
            <person name="Jeske O."/>
            <person name="Meyerdierks A."/>
            <person name="Storesund J.E."/>
            <person name="Kallscheuer N."/>
            <person name="Luecker S."/>
            <person name="Lage O.M."/>
            <person name="Pohl T."/>
            <person name="Merkel B.J."/>
            <person name="Hornburger P."/>
            <person name="Mueller R.-W."/>
            <person name="Bruemmer F."/>
            <person name="Labrenz M."/>
            <person name="Spormann A.M."/>
            <person name="Op den Camp H."/>
            <person name="Overmann J."/>
            <person name="Amann R."/>
            <person name="Jetten M.S.M."/>
            <person name="Mascher T."/>
            <person name="Medema M.H."/>
            <person name="Devos D.P."/>
            <person name="Kaster A.-K."/>
            <person name="Ovreas L."/>
            <person name="Rohde M."/>
            <person name="Galperin M.Y."/>
            <person name="Jogler C."/>
        </authorList>
    </citation>
    <scope>NUCLEOTIDE SEQUENCE [LARGE SCALE GENOMIC DNA]</scope>
    <source>
        <strain evidence="3 4">Pla85_3_4</strain>
    </source>
</reference>
<keyword evidence="1" id="KW-0732">Signal</keyword>
<name>A0A518DW85_9BACT</name>
<sequence length="387" mass="41513" precursor="true">MTTMIFSFRRCLSRGMLAAACLLATLPGTLRAAEDEAPAKPTAESLDRWVHNLDADEYSIREGAMQQLLSAGPAAIEPLSAALPEGNLEVASRGVYVLGVLALDKRTETADSAMSALEKLAASQTSPVSGRAAGKLLQIGELRRENAITELHALGAEVHRGFQQMGLGGAAELVVKIEIGAKWEGDDNDLRRLVWLSDVQQLTFNSKRVGDAGLQYLANLSGITNLEIKRASITDNGLAPLAKMKGLRMLSIYYTPVGDGSLTHLTGITSAAEIKLFGTKISDDGAEKLAAALPNARIDHRRGGFLGIGCQPHDEGCQVAIIHPGSAAQKADLRIGDVIVLYEKQPVKDFENLTLLIAENAANEEAVIEVLRGEERMTKKILLGEWE</sequence>
<proteinExistence type="predicted"/>
<organism evidence="3 4">
    <name type="scientific">Lignipirellula cremea</name>
    <dbReference type="NCBI Taxonomy" id="2528010"/>
    <lineage>
        <taxon>Bacteria</taxon>
        <taxon>Pseudomonadati</taxon>
        <taxon>Planctomycetota</taxon>
        <taxon>Planctomycetia</taxon>
        <taxon>Pirellulales</taxon>
        <taxon>Pirellulaceae</taxon>
        <taxon>Lignipirellula</taxon>
    </lineage>
</organism>
<evidence type="ECO:0000313" key="3">
    <source>
        <dbReference type="EMBL" id="QDU96101.1"/>
    </source>
</evidence>
<dbReference type="InterPro" id="IPR001478">
    <property type="entry name" value="PDZ"/>
</dbReference>
<accession>A0A518DW85</accession>
<dbReference type="RefSeq" id="WP_145054771.1">
    <property type="nucleotide sequence ID" value="NZ_CP036433.1"/>
</dbReference>
<evidence type="ECO:0000256" key="1">
    <source>
        <dbReference type="SAM" id="SignalP"/>
    </source>
</evidence>